<keyword evidence="3 13" id="KW-0521">NADP</keyword>
<name>A0A1T4LHU8_9FIRM</name>
<dbReference type="EC" id="1.1.1.94" evidence="10 13"/>
<keyword evidence="21" id="KW-1185">Reference proteome</keyword>
<comment type="caution">
    <text evidence="13">Lacks conserved residue(s) required for the propagation of feature annotation.</text>
</comment>
<dbReference type="Gene3D" id="1.10.1040.10">
    <property type="entry name" value="N-(1-d-carboxylethyl)-l-norvaline Dehydrogenase, domain 2"/>
    <property type="match status" value="1"/>
</dbReference>
<evidence type="ECO:0000256" key="9">
    <source>
        <dbReference type="ARBA" id="ARBA00052716"/>
    </source>
</evidence>
<evidence type="ECO:0000256" key="11">
    <source>
        <dbReference type="ARBA" id="ARBA00069372"/>
    </source>
</evidence>
<evidence type="ECO:0000256" key="14">
    <source>
        <dbReference type="PIRSR" id="PIRSR000114-1"/>
    </source>
</evidence>
<dbReference type="OrthoDB" id="9812273at2"/>
<evidence type="ECO:0000259" key="18">
    <source>
        <dbReference type="Pfam" id="PF01210"/>
    </source>
</evidence>
<feature type="binding site" evidence="16">
    <location>
        <position position="141"/>
    </location>
    <ligand>
        <name>NAD(+)</name>
        <dbReference type="ChEBI" id="CHEBI:57540"/>
    </ligand>
</feature>
<dbReference type="GO" id="GO:0006650">
    <property type="term" value="P:glycerophospholipid metabolic process"/>
    <property type="evidence" value="ECO:0007669"/>
    <property type="project" value="UniProtKB-UniRule"/>
</dbReference>
<dbReference type="PRINTS" id="PR00077">
    <property type="entry name" value="GPDHDRGNASE"/>
</dbReference>
<feature type="binding site" evidence="16">
    <location>
        <position position="256"/>
    </location>
    <ligand>
        <name>NAD(+)</name>
        <dbReference type="ChEBI" id="CHEBI:57540"/>
    </ligand>
</feature>
<dbReference type="Pfam" id="PF01210">
    <property type="entry name" value="NAD_Gly3P_dh_N"/>
    <property type="match status" value="1"/>
</dbReference>
<feature type="binding site" evidence="13">
    <location>
        <position position="12"/>
    </location>
    <ligand>
        <name>NADPH</name>
        <dbReference type="ChEBI" id="CHEBI:57783"/>
    </ligand>
</feature>
<evidence type="ECO:0000256" key="10">
    <source>
        <dbReference type="ARBA" id="ARBA00066687"/>
    </source>
</evidence>
<dbReference type="GO" id="GO:0141153">
    <property type="term" value="F:glycerol-3-phosphate dehydrogenase (NADP+) activity"/>
    <property type="evidence" value="ECO:0007669"/>
    <property type="project" value="RHEA"/>
</dbReference>
<dbReference type="GO" id="GO:0005829">
    <property type="term" value="C:cytosol"/>
    <property type="evidence" value="ECO:0007669"/>
    <property type="project" value="TreeGrafter"/>
</dbReference>
<feature type="binding site" evidence="16">
    <location>
        <begin position="8"/>
        <end position="13"/>
    </location>
    <ligand>
        <name>NAD(+)</name>
        <dbReference type="ChEBI" id="CHEBI:57540"/>
    </ligand>
</feature>
<evidence type="ECO:0000256" key="3">
    <source>
        <dbReference type="ARBA" id="ARBA00022857"/>
    </source>
</evidence>
<keyword evidence="8 13" id="KW-1208">Phospholipid metabolism</keyword>
<dbReference type="HAMAP" id="MF_00394">
    <property type="entry name" value="NAD_Glyc3P_dehydrog"/>
    <property type="match status" value="1"/>
</dbReference>
<comment type="similarity">
    <text evidence="1 13 17">Belongs to the NAD-dependent glycerol-3-phosphate dehydrogenase family.</text>
</comment>
<dbReference type="GO" id="GO:0141152">
    <property type="term" value="F:glycerol-3-phosphate dehydrogenase (NAD+) activity"/>
    <property type="evidence" value="ECO:0007669"/>
    <property type="project" value="RHEA"/>
</dbReference>
<dbReference type="InterPro" id="IPR008927">
    <property type="entry name" value="6-PGluconate_DH-like_C_sf"/>
</dbReference>
<feature type="binding site" evidence="13">
    <location>
        <position position="139"/>
    </location>
    <ligand>
        <name>sn-glycerol 3-phosphate</name>
        <dbReference type="ChEBI" id="CHEBI:57597"/>
    </ligand>
</feature>
<organism evidence="20 21">
    <name type="scientific">Selenihalanaerobacter shriftii</name>
    <dbReference type="NCBI Taxonomy" id="142842"/>
    <lineage>
        <taxon>Bacteria</taxon>
        <taxon>Bacillati</taxon>
        <taxon>Bacillota</taxon>
        <taxon>Clostridia</taxon>
        <taxon>Halanaerobiales</taxon>
        <taxon>Halobacteroidaceae</taxon>
        <taxon>Selenihalanaerobacter</taxon>
    </lineage>
</organism>
<evidence type="ECO:0000256" key="5">
    <source>
        <dbReference type="ARBA" id="ARBA00023027"/>
    </source>
</evidence>
<proteinExistence type="inferred from homology"/>
<keyword evidence="6 13" id="KW-0443">Lipid metabolism</keyword>
<keyword evidence="2 13" id="KW-0444">Lipid biosynthesis</keyword>
<dbReference type="Gene3D" id="3.40.50.720">
    <property type="entry name" value="NAD(P)-binding Rossmann-like Domain"/>
    <property type="match status" value="1"/>
</dbReference>
<feature type="binding site" evidence="13">
    <location>
        <position position="255"/>
    </location>
    <ligand>
        <name>sn-glycerol 3-phosphate</name>
        <dbReference type="ChEBI" id="CHEBI:57597"/>
    </ligand>
</feature>
<dbReference type="GO" id="GO:0051287">
    <property type="term" value="F:NAD binding"/>
    <property type="evidence" value="ECO:0007669"/>
    <property type="project" value="InterPro"/>
</dbReference>
<evidence type="ECO:0000256" key="8">
    <source>
        <dbReference type="ARBA" id="ARBA00023264"/>
    </source>
</evidence>
<evidence type="ECO:0000256" key="17">
    <source>
        <dbReference type="RuleBase" id="RU000437"/>
    </source>
</evidence>
<gene>
    <name evidence="13" type="primary">gpsA</name>
    <name evidence="20" type="ORF">SAMN02745118_01143</name>
</gene>
<dbReference type="InterPro" id="IPR011128">
    <property type="entry name" value="G3P_DH_NAD-dep_N"/>
</dbReference>
<evidence type="ECO:0000313" key="20">
    <source>
        <dbReference type="EMBL" id="SJZ54178.1"/>
    </source>
</evidence>
<evidence type="ECO:0000256" key="13">
    <source>
        <dbReference type="HAMAP-Rule" id="MF_00394"/>
    </source>
</evidence>
<feature type="domain" description="Glycerol-3-phosphate dehydrogenase NAD-dependent N-terminal" evidence="18">
    <location>
        <begin position="3"/>
        <end position="161"/>
    </location>
</feature>
<comment type="catalytic activity">
    <reaction evidence="13">
        <text>sn-glycerol 3-phosphate + NAD(+) = dihydroxyacetone phosphate + NADH + H(+)</text>
        <dbReference type="Rhea" id="RHEA:11092"/>
        <dbReference type="ChEBI" id="CHEBI:15378"/>
        <dbReference type="ChEBI" id="CHEBI:57540"/>
        <dbReference type="ChEBI" id="CHEBI:57597"/>
        <dbReference type="ChEBI" id="CHEBI:57642"/>
        <dbReference type="ChEBI" id="CHEBI:57945"/>
        <dbReference type="EC" id="1.1.1.94"/>
    </reaction>
</comment>
<sequence>MEKIAVIGGGSWGSSIAILLANNGYRISLRDISFEQVTEINEEKTNIDYLPGVEFPENITATTDIKEAVKDASVVIVVVPSHAIRNVAQELSGLLLDDTIIVSATKGIEEETYYRMSEVLKDELRPALHENIAVISGPSHAEEVSKGIPTTTVVASKSRRLAENIQDIFMSDVFRVYTNPDIVGVELGGALKNIIAISAGISDGLGYGDNTKAALITRGLTEIKRLGVAVGADPMTFAGLSGTGDLVVTCASQHSRNRRLGVKIGNGRSLDEALSEMKMVAEGVRTTKAAYLLAKEIGVEVPIITKAYEVLFEGKHPQQGVNELMVRGKKHEIEEVVKNKENW</sequence>
<evidence type="ECO:0000313" key="21">
    <source>
        <dbReference type="Proteomes" id="UP000190625"/>
    </source>
</evidence>
<dbReference type="GO" id="GO:0005975">
    <property type="term" value="P:carbohydrate metabolic process"/>
    <property type="evidence" value="ECO:0007669"/>
    <property type="project" value="InterPro"/>
</dbReference>
<dbReference type="PROSITE" id="PS00957">
    <property type="entry name" value="NAD_G3PDH"/>
    <property type="match status" value="1"/>
</dbReference>
<evidence type="ECO:0000256" key="2">
    <source>
        <dbReference type="ARBA" id="ARBA00022516"/>
    </source>
</evidence>
<dbReference type="AlphaFoldDB" id="A0A1T4LHU8"/>
<dbReference type="FunFam" id="3.40.50.720:FF:000019">
    <property type="entry name" value="Glycerol-3-phosphate dehydrogenase [NAD(P)+]"/>
    <property type="match status" value="1"/>
</dbReference>
<dbReference type="InterPro" id="IPR036291">
    <property type="entry name" value="NAD(P)-bd_dom_sf"/>
</dbReference>
<protein>
    <recommendedName>
        <fullName evidence="11 13">Glycerol-3-phosphate dehydrogenase [NAD(P)+]</fullName>
        <ecNumber evidence="10 13">1.1.1.94</ecNumber>
    </recommendedName>
    <alternativeName>
        <fullName evidence="13">NAD(P)(+)-dependent glycerol-3-phosphate dehydrogenase</fullName>
    </alternativeName>
    <alternativeName>
        <fullName evidence="12 13">NAD(P)H-dependent dihydroxyacetone-phosphate reductase</fullName>
    </alternativeName>
</protein>
<feature type="binding site" evidence="13">
    <location>
        <position position="49"/>
    </location>
    <ligand>
        <name>NADPH</name>
        <dbReference type="ChEBI" id="CHEBI:57783"/>
    </ligand>
</feature>
<keyword evidence="13" id="KW-0547">Nucleotide-binding</keyword>
<dbReference type="Proteomes" id="UP000190625">
    <property type="component" value="Unassembled WGS sequence"/>
</dbReference>
<dbReference type="GO" id="GO:0008654">
    <property type="term" value="P:phospholipid biosynthetic process"/>
    <property type="evidence" value="ECO:0007669"/>
    <property type="project" value="UniProtKB-KW"/>
</dbReference>
<dbReference type="NCBIfam" id="NF000942">
    <property type="entry name" value="PRK00094.1-4"/>
    <property type="match status" value="1"/>
</dbReference>
<dbReference type="GO" id="GO:0046168">
    <property type="term" value="P:glycerol-3-phosphate catabolic process"/>
    <property type="evidence" value="ECO:0007669"/>
    <property type="project" value="InterPro"/>
</dbReference>
<feature type="binding site" evidence="13">
    <location>
        <position position="106"/>
    </location>
    <ligand>
        <name>sn-glycerol 3-phosphate</name>
        <dbReference type="ChEBI" id="CHEBI:57597"/>
    </ligand>
</feature>
<feature type="binding site" evidence="13">
    <location>
        <position position="256"/>
    </location>
    <ligand>
        <name>NADPH</name>
        <dbReference type="ChEBI" id="CHEBI:57783"/>
    </ligand>
</feature>
<keyword evidence="13" id="KW-0963">Cytoplasm</keyword>
<dbReference type="STRING" id="142842.SAMN02745118_01143"/>
<dbReference type="PANTHER" id="PTHR11728:SF1">
    <property type="entry name" value="GLYCEROL-3-PHOSPHATE DEHYDROGENASE [NAD(+)] 2, CHLOROPLASTIC"/>
    <property type="match status" value="1"/>
</dbReference>
<feature type="binding site" evidence="13">
    <location>
        <position position="256"/>
    </location>
    <ligand>
        <name>sn-glycerol 3-phosphate</name>
        <dbReference type="ChEBI" id="CHEBI:57597"/>
    </ligand>
</feature>
<evidence type="ECO:0000256" key="1">
    <source>
        <dbReference type="ARBA" id="ARBA00011009"/>
    </source>
</evidence>
<dbReference type="EMBL" id="FUWM01000008">
    <property type="protein sequence ID" value="SJZ54178.1"/>
    <property type="molecule type" value="Genomic_DNA"/>
</dbReference>
<comment type="catalytic activity">
    <reaction evidence="9">
        <text>sn-glycerol 3-phosphate + NADP(+) = dihydroxyacetone phosphate + NADPH + H(+)</text>
        <dbReference type="Rhea" id="RHEA:11096"/>
        <dbReference type="ChEBI" id="CHEBI:15378"/>
        <dbReference type="ChEBI" id="CHEBI:57597"/>
        <dbReference type="ChEBI" id="CHEBI:57642"/>
        <dbReference type="ChEBI" id="CHEBI:57783"/>
        <dbReference type="ChEBI" id="CHEBI:58349"/>
        <dbReference type="EC" id="1.1.1.94"/>
    </reaction>
    <physiologicalReaction direction="right-to-left" evidence="9">
        <dbReference type="Rhea" id="RHEA:11098"/>
    </physiologicalReaction>
</comment>
<evidence type="ECO:0000256" key="6">
    <source>
        <dbReference type="ARBA" id="ARBA00023098"/>
    </source>
</evidence>
<evidence type="ECO:0000256" key="15">
    <source>
        <dbReference type="PIRSR" id="PIRSR000114-2"/>
    </source>
</evidence>
<dbReference type="FunFam" id="1.10.1040.10:FF:000001">
    <property type="entry name" value="Glycerol-3-phosphate dehydrogenase [NAD(P)+]"/>
    <property type="match status" value="1"/>
</dbReference>
<dbReference type="Pfam" id="PF07479">
    <property type="entry name" value="NAD_Gly3P_dh_C"/>
    <property type="match status" value="1"/>
</dbReference>
<dbReference type="InterPro" id="IPR006109">
    <property type="entry name" value="G3P_DH_NAD-dep_C"/>
</dbReference>
<dbReference type="UniPathway" id="UPA00940"/>
<dbReference type="InterPro" id="IPR013328">
    <property type="entry name" value="6PGD_dom2"/>
</dbReference>
<accession>A0A1T4LHU8</accession>
<feature type="binding site" evidence="13">
    <location>
        <position position="137"/>
    </location>
    <ligand>
        <name>sn-glycerol 3-phosphate</name>
        <dbReference type="ChEBI" id="CHEBI:57597"/>
    </ligand>
</feature>
<evidence type="ECO:0000259" key="19">
    <source>
        <dbReference type="Pfam" id="PF07479"/>
    </source>
</evidence>
<dbReference type="NCBIfam" id="NF000940">
    <property type="entry name" value="PRK00094.1-2"/>
    <property type="match status" value="1"/>
</dbReference>
<feature type="binding site" evidence="15">
    <location>
        <position position="106"/>
    </location>
    <ligand>
        <name>substrate</name>
    </ligand>
</feature>
<feature type="binding site" evidence="13">
    <location>
        <position position="192"/>
    </location>
    <ligand>
        <name>sn-glycerol 3-phosphate</name>
        <dbReference type="ChEBI" id="CHEBI:57597"/>
    </ligand>
</feature>
<feature type="binding site" evidence="13">
    <location>
        <position position="245"/>
    </location>
    <ligand>
        <name>sn-glycerol 3-phosphate</name>
        <dbReference type="ChEBI" id="CHEBI:57597"/>
    </ligand>
</feature>
<comment type="function">
    <text evidence="13">Catalyzes the reduction of the glycolytic intermediate dihydroxyacetone phosphate (DHAP) to sn-glycerol 3-phosphate (G3P), the key precursor for phospholipid synthesis.</text>
</comment>
<dbReference type="PANTHER" id="PTHR11728">
    <property type="entry name" value="GLYCEROL-3-PHOSPHATE DEHYDROGENASE"/>
    <property type="match status" value="1"/>
</dbReference>
<feature type="domain" description="Glycerol-3-phosphate dehydrogenase NAD-dependent C-terminal" evidence="19">
    <location>
        <begin position="181"/>
        <end position="321"/>
    </location>
</feature>
<feature type="binding site" evidence="13">
    <location>
        <position position="257"/>
    </location>
    <ligand>
        <name>sn-glycerol 3-phosphate</name>
        <dbReference type="ChEBI" id="CHEBI:57597"/>
    </ligand>
</feature>
<reference evidence="21" key="1">
    <citation type="submission" date="2017-02" db="EMBL/GenBank/DDBJ databases">
        <authorList>
            <person name="Varghese N."/>
            <person name="Submissions S."/>
        </authorList>
    </citation>
    <scope>NUCLEOTIDE SEQUENCE [LARGE SCALE GENOMIC DNA]</scope>
    <source>
        <strain evidence="21">ATCC BAA-73</strain>
    </source>
</reference>
<dbReference type="GO" id="GO:0046167">
    <property type="term" value="P:glycerol-3-phosphate biosynthetic process"/>
    <property type="evidence" value="ECO:0007669"/>
    <property type="project" value="UniProtKB-UniRule"/>
</dbReference>
<dbReference type="NCBIfam" id="NF000941">
    <property type="entry name" value="PRK00094.1-3"/>
    <property type="match status" value="1"/>
</dbReference>
<feature type="binding site" evidence="13">
    <location>
        <position position="280"/>
    </location>
    <ligand>
        <name>NADPH</name>
        <dbReference type="ChEBI" id="CHEBI:57783"/>
    </ligand>
</feature>
<dbReference type="PIRSF" id="PIRSF000114">
    <property type="entry name" value="Glycerol-3-P_dh"/>
    <property type="match status" value="1"/>
</dbReference>
<comment type="pathway">
    <text evidence="13">Membrane lipid metabolism; glycerophospholipid metabolism.</text>
</comment>
<dbReference type="RefSeq" id="WP_078809628.1">
    <property type="nucleotide sequence ID" value="NZ_FUWM01000008.1"/>
</dbReference>
<feature type="active site" description="Proton acceptor" evidence="13 14">
    <location>
        <position position="192"/>
    </location>
</feature>
<feature type="binding site" evidence="13">
    <location>
        <position position="141"/>
    </location>
    <ligand>
        <name>NADPH</name>
        <dbReference type="ChEBI" id="CHEBI:57783"/>
    </ligand>
</feature>
<feature type="binding site" evidence="15">
    <location>
        <begin position="256"/>
        <end position="257"/>
    </location>
    <ligand>
        <name>substrate</name>
    </ligand>
</feature>
<evidence type="ECO:0000256" key="12">
    <source>
        <dbReference type="ARBA" id="ARBA00080511"/>
    </source>
</evidence>
<keyword evidence="5 13" id="KW-0520">NAD</keyword>
<dbReference type="SUPFAM" id="SSF48179">
    <property type="entry name" value="6-phosphogluconate dehydrogenase C-terminal domain-like"/>
    <property type="match status" value="1"/>
</dbReference>
<dbReference type="SUPFAM" id="SSF51735">
    <property type="entry name" value="NAD(P)-binding Rossmann-fold domains"/>
    <property type="match status" value="1"/>
</dbReference>
<keyword evidence="4 13" id="KW-0560">Oxidoreductase</keyword>
<evidence type="ECO:0000256" key="7">
    <source>
        <dbReference type="ARBA" id="ARBA00023209"/>
    </source>
</evidence>
<dbReference type="InterPro" id="IPR006168">
    <property type="entry name" value="G3P_DH_NAD-dep"/>
</dbReference>
<evidence type="ECO:0000256" key="4">
    <source>
        <dbReference type="ARBA" id="ARBA00023002"/>
    </source>
</evidence>
<evidence type="ECO:0000256" key="16">
    <source>
        <dbReference type="PIRSR" id="PIRSR000114-3"/>
    </source>
</evidence>
<comment type="subcellular location">
    <subcellularLocation>
        <location evidence="13">Cytoplasm</location>
    </subcellularLocation>
</comment>
<feature type="binding site" evidence="13">
    <location>
        <position position="106"/>
    </location>
    <ligand>
        <name>NADPH</name>
        <dbReference type="ChEBI" id="CHEBI:57783"/>
    </ligand>
</feature>
<feature type="binding site" evidence="13">
    <location>
        <position position="282"/>
    </location>
    <ligand>
        <name>NADPH</name>
        <dbReference type="ChEBI" id="CHEBI:57783"/>
    </ligand>
</feature>
<keyword evidence="7 13" id="KW-0594">Phospholipid biosynthesis</keyword>
<feature type="binding site" evidence="13">
    <location>
        <position position="11"/>
    </location>
    <ligand>
        <name>NADPH</name>
        <dbReference type="ChEBI" id="CHEBI:57783"/>
    </ligand>
</feature>